<evidence type="ECO:0000313" key="6">
    <source>
        <dbReference type="EMBL" id="EDP41524.1"/>
    </source>
</evidence>
<comment type="caution">
    <text evidence="6">The sequence shown here is derived from an EMBL/GenBank/DDBJ whole genome shotgun (WGS) entry which is preliminary data.</text>
</comment>
<evidence type="ECO:0000256" key="3">
    <source>
        <dbReference type="SAM" id="Coils"/>
    </source>
</evidence>
<sequence>MEREGALIPLSDQLLLAQTVHQDGKVPPDWDCISRRILAHPCMKGSSRMQLDPSHGNSLSQMFSAQACEQVWTTLVKTHVPSEPSRMDRGVQLALAQRLYAARLEELLRHIQEKESDFRSLHQRIQDLREGKLDAELKHDPRFSESTQRAVTEEAQDETHKTKHDAPPHTNRESMHTEDVEMAQEDIPVEPKAGPESETVPDSDAGPEPSQETMPASSQDIQPPPESPTRRESWKASEAAPESDRKRTSDPMKVDDGPDKDDDLQVEQDLLGDTKEAPTSRTPHDTTAEETRSTLTPRAATTTYSTRSRRQSLSHSRPRSRSRSRSQSQGQAQEPGLVPEHPAREESDSAFHTPTPPSSPGPAEVSEPRTQAARHANDNTHDKLSDAERDKNRRRMMQLLLMLHNQVSNHTHANLFHQPIKEVDAPDYYTVVKQPMDLKLIKQRIKEGLIASSVELRCAFSLMYANALMYNQPGTEVHRMANEMRLATEEILDEFDRTPRG</sequence>
<feature type="compositionally biased region" description="Basic and acidic residues" evidence="4">
    <location>
        <begin position="272"/>
        <end position="292"/>
    </location>
</feature>
<dbReference type="PANTHER" id="PTHR15398:SF4">
    <property type="entry name" value="BROMODOMAIN-CONTAINING PROTEIN 8 ISOFORM X1"/>
    <property type="match status" value="1"/>
</dbReference>
<dbReference type="SMART" id="SM00297">
    <property type="entry name" value="BROMO"/>
    <property type="match status" value="1"/>
</dbReference>
<keyword evidence="1 2" id="KW-0103">Bromodomain</keyword>
<accession>A8QD05</accession>
<dbReference type="CDD" id="cd04369">
    <property type="entry name" value="Bromodomain"/>
    <property type="match status" value="1"/>
</dbReference>
<reference evidence="6 7" key="1">
    <citation type="journal article" date="2007" name="Proc. Natl. Acad. Sci. U.S.A.">
        <title>Dandruff-associated Malassezia genomes reveal convergent and divergent virulence traits shared with plant and human fungal pathogens.</title>
        <authorList>
            <person name="Xu J."/>
            <person name="Saunders C.W."/>
            <person name="Hu P."/>
            <person name="Grant R.A."/>
            <person name="Boekhout T."/>
            <person name="Kuramae E.E."/>
            <person name="Kronstad J.W."/>
            <person name="Deangelis Y.M."/>
            <person name="Reeder N.L."/>
            <person name="Johnstone K.R."/>
            <person name="Leland M."/>
            <person name="Fieno A.M."/>
            <person name="Begley W.M."/>
            <person name="Sun Y."/>
            <person name="Lacey M.P."/>
            <person name="Chaudhary T."/>
            <person name="Keough T."/>
            <person name="Chu L."/>
            <person name="Sears R."/>
            <person name="Yuan B."/>
            <person name="Dawson T.L.Jr."/>
        </authorList>
    </citation>
    <scope>NUCLEOTIDE SEQUENCE [LARGE SCALE GENOMIC DNA]</scope>
    <source>
        <strain evidence="7">ATCC MYA-4612 / CBS 7966</strain>
    </source>
</reference>
<dbReference type="Gene3D" id="1.20.920.10">
    <property type="entry name" value="Bromodomain-like"/>
    <property type="match status" value="1"/>
</dbReference>
<feature type="compositionally biased region" description="Polar residues" evidence="4">
    <location>
        <begin position="210"/>
        <end position="221"/>
    </location>
</feature>
<feature type="domain" description="Bromo" evidence="5">
    <location>
        <begin position="408"/>
        <end position="478"/>
    </location>
</feature>
<dbReference type="KEGG" id="mgl:MGL_4073"/>
<protein>
    <recommendedName>
        <fullName evidence="5">Bromo domain-containing protein</fullName>
    </recommendedName>
</protein>
<dbReference type="STRING" id="425265.A8QD05"/>
<name>A8QD05_MALGO</name>
<dbReference type="RefSeq" id="XP_001728738.1">
    <property type="nucleotide sequence ID" value="XM_001728686.1"/>
</dbReference>
<dbReference type="OMA" id="ADECEAR"/>
<keyword evidence="7" id="KW-1185">Reference proteome</keyword>
<dbReference type="Proteomes" id="UP000008837">
    <property type="component" value="Unassembled WGS sequence"/>
</dbReference>
<dbReference type="VEuPathDB" id="FungiDB:MGL_4073"/>
<feature type="compositionally biased region" description="Basic and acidic residues" evidence="4">
    <location>
        <begin position="375"/>
        <end position="389"/>
    </location>
</feature>
<dbReference type="PROSITE" id="PS50014">
    <property type="entry name" value="BROMODOMAIN_2"/>
    <property type="match status" value="1"/>
</dbReference>
<dbReference type="GO" id="GO:0035267">
    <property type="term" value="C:NuA4 histone acetyltransferase complex"/>
    <property type="evidence" value="ECO:0007669"/>
    <property type="project" value="TreeGrafter"/>
</dbReference>
<evidence type="ECO:0000313" key="7">
    <source>
        <dbReference type="Proteomes" id="UP000008837"/>
    </source>
</evidence>
<dbReference type="InterPro" id="IPR001487">
    <property type="entry name" value="Bromodomain"/>
</dbReference>
<feature type="region of interest" description="Disordered" evidence="4">
    <location>
        <begin position="132"/>
        <end position="389"/>
    </location>
</feature>
<evidence type="ECO:0000256" key="1">
    <source>
        <dbReference type="ARBA" id="ARBA00023117"/>
    </source>
</evidence>
<dbReference type="InParanoid" id="A8QD05"/>
<dbReference type="PANTHER" id="PTHR15398">
    <property type="entry name" value="BROMODOMAIN-CONTAINING PROTEIN 8"/>
    <property type="match status" value="1"/>
</dbReference>
<dbReference type="OrthoDB" id="1742084at2759"/>
<proteinExistence type="predicted"/>
<dbReference type="PRINTS" id="PR00503">
    <property type="entry name" value="BROMODOMAIN"/>
</dbReference>
<evidence type="ECO:0000256" key="2">
    <source>
        <dbReference type="PROSITE-ProRule" id="PRU00035"/>
    </source>
</evidence>
<organism evidence="6 7">
    <name type="scientific">Malassezia globosa (strain ATCC MYA-4612 / CBS 7966)</name>
    <name type="common">Dandruff-associated fungus</name>
    <dbReference type="NCBI Taxonomy" id="425265"/>
    <lineage>
        <taxon>Eukaryota</taxon>
        <taxon>Fungi</taxon>
        <taxon>Dikarya</taxon>
        <taxon>Basidiomycota</taxon>
        <taxon>Ustilaginomycotina</taxon>
        <taxon>Malasseziomycetes</taxon>
        <taxon>Malasseziales</taxon>
        <taxon>Malasseziaceae</taxon>
        <taxon>Malassezia</taxon>
    </lineage>
</organism>
<dbReference type="GeneID" id="5853109"/>
<dbReference type="SUPFAM" id="SSF47370">
    <property type="entry name" value="Bromodomain"/>
    <property type="match status" value="1"/>
</dbReference>
<gene>
    <name evidence="6" type="ORF">MGL_4073</name>
</gene>
<feature type="compositionally biased region" description="Basic and acidic residues" evidence="4">
    <location>
        <begin position="242"/>
        <end position="257"/>
    </location>
</feature>
<feature type="compositionally biased region" description="Low complexity" evidence="4">
    <location>
        <begin position="293"/>
        <end position="306"/>
    </location>
</feature>
<evidence type="ECO:0000256" key="4">
    <source>
        <dbReference type="SAM" id="MobiDB-lite"/>
    </source>
</evidence>
<feature type="coiled-coil region" evidence="3">
    <location>
        <begin position="104"/>
        <end position="131"/>
    </location>
</feature>
<dbReference type="Pfam" id="PF00439">
    <property type="entry name" value="Bromodomain"/>
    <property type="match status" value="1"/>
</dbReference>
<dbReference type="AlphaFoldDB" id="A8QD05"/>
<evidence type="ECO:0000259" key="5">
    <source>
        <dbReference type="PROSITE" id="PS50014"/>
    </source>
</evidence>
<feature type="compositionally biased region" description="Basic and acidic residues" evidence="4">
    <location>
        <begin position="132"/>
        <end position="143"/>
    </location>
</feature>
<keyword evidence="3" id="KW-0175">Coiled coil</keyword>
<feature type="compositionally biased region" description="Basic and acidic residues" evidence="4">
    <location>
        <begin position="157"/>
        <end position="179"/>
    </location>
</feature>
<dbReference type="InterPro" id="IPR036427">
    <property type="entry name" value="Bromodomain-like_sf"/>
</dbReference>
<feature type="compositionally biased region" description="Basic residues" evidence="4">
    <location>
        <begin position="307"/>
        <end position="324"/>
    </location>
</feature>
<dbReference type="GO" id="GO:0006325">
    <property type="term" value="P:chromatin organization"/>
    <property type="evidence" value="ECO:0007669"/>
    <property type="project" value="UniProtKB-ARBA"/>
</dbReference>
<dbReference type="EMBL" id="AAYY01000020">
    <property type="protein sequence ID" value="EDP41524.1"/>
    <property type="molecule type" value="Genomic_DNA"/>
</dbReference>